<evidence type="ECO:0000313" key="37">
    <source>
        <dbReference type="Proteomes" id="UP000033885"/>
    </source>
</evidence>
<dbReference type="EMBL" id="JJOR01000112">
    <property type="protein sequence ID" value="KKG02289.1"/>
    <property type="molecule type" value="Genomic_DNA"/>
</dbReference>
<dbReference type="EMBL" id="JJQH01000015">
    <property type="protein sequence ID" value="KKH44288.1"/>
    <property type="molecule type" value="Genomic_DNA"/>
</dbReference>
<evidence type="ECO:0000313" key="54">
    <source>
        <dbReference type="Proteomes" id="UP000034578"/>
    </source>
</evidence>
<dbReference type="EMBL" id="JJOS01000026">
    <property type="protein sequence ID" value="KKG05105.1"/>
    <property type="molecule type" value="Genomic_DNA"/>
</dbReference>
<evidence type="ECO:0000313" key="12">
    <source>
        <dbReference type="EMBL" id="KKH15607.1"/>
    </source>
</evidence>
<evidence type="ECO:0000313" key="49">
    <source>
        <dbReference type="Proteomes" id="UP000034279"/>
    </source>
</evidence>
<dbReference type="Proteomes" id="UP000034040">
    <property type="component" value="Unassembled WGS sequence"/>
</dbReference>
<dbReference type="Proteomes" id="UP000033885">
    <property type="component" value="Unassembled WGS sequence"/>
</dbReference>
<evidence type="ECO:0000313" key="41">
    <source>
        <dbReference type="Proteomes" id="UP000034021"/>
    </source>
</evidence>
<evidence type="ECO:0000313" key="30">
    <source>
        <dbReference type="EMBL" id="KKH92841.1"/>
    </source>
</evidence>
<evidence type="ECO:0000313" key="34">
    <source>
        <dbReference type="Proteomes" id="UP000033814"/>
    </source>
</evidence>
<dbReference type="EMBL" id="JJPK01000132">
    <property type="protein sequence ID" value="KKG57321.1"/>
    <property type="molecule type" value="Genomic_DNA"/>
</dbReference>
<evidence type="ECO:0000313" key="16">
    <source>
        <dbReference type="EMBL" id="KKH39250.1"/>
    </source>
</evidence>
<evidence type="ECO:0000313" key="51">
    <source>
        <dbReference type="Proteomes" id="UP000034468"/>
    </source>
</evidence>
<evidence type="ECO:0000313" key="63">
    <source>
        <dbReference type="Proteomes" id="UP000034872"/>
    </source>
</evidence>
<dbReference type="EMBL" id="JJQI01000066">
    <property type="protein sequence ID" value="KKH39250.1"/>
    <property type="molecule type" value="Genomic_DNA"/>
</dbReference>
<evidence type="ECO:0000313" key="53">
    <source>
        <dbReference type="Proteomes" id="UP000034566"/>
    </source>
</evidence>
<gene>
    <name evidence="1" type="ORF">DU31_09315</name>
    <name evidence="4" type="ORF">DU33_01375</name>
    <name evidence="15" type="ORF">DU37_08540</name>
    <name evidence="2" type="ORF">DU40_03670</name>
    <name evidence="12" type="ORF">DU44_10910</name>
    <name evidence="5" type="ORF">DU45_11490</name>
    <name evidence="3" type="ORF">DU47_16195</name>
    <name evidence="13" type="ORF">DU48_12385</name>
    <name evidence="18" type="ORF">DU50_10090</name>
    <name evidence="17" type="ORF">DU54_09275</name>
    <name evidence="10" type="ORF">DU56_11300</name>
    <name evidence="7" type="ORF">DU63_07010</name>
    <name evidence="6" type="ORF">DU64_10625</name>
    <name evidence="14" type="ORF">DU65_17945</name>
    <name evidence="11" type="ORF">DU66_05220</name>
    <name evidence="9" type="ORF">DU68_14840</name>
    <name evidence="8" type="ORF">DU69_15300</name>
    <name evidence="16" type="ORF">DU71_09755</name>
    <name evidence="19" type="ORF">DU72_05635</name>
    <name evidence="23" type="ORF">DU73_15420</name>
    <name evidence="22" type="ORF">DU75_10015</name>
    <name evidence="21" type="ORF">DU76_08995</name>
    <name evidence="26" type="ORF">DU77_11625</name>
    <name evidence="27" type="ORF">DU78_19580</name>
    <name evidence="31" type="ORF">DU79_07805</name>
    <name evidence="33" type="ORF">DU81_10905</name>
    <name evidence="28" type="ORF">DU82_09865</name>
    <name evidence="32" type="ORF">DU83_11805</name>
    <name evidence="30" type="ORF">DU84_10720</name>
    <name evidence="20" type="ORF">DU85_06325</name>
    <name evidence="25" type="ORF">DU86_10520</name>
    <name evidence="24" type="ORF">DU87_11440</name>
    <name evidence="29" type="ORF">DU88_09160</name>
</gene>
<evidence type="ECO:0000313" key="50">
    <source>
        <dbReference type="Proteomes" id="UP000034338"/>
    </source>
</evidence>
<dbReference type="EMBL" id="JJPT01000166">
    <property type="protein sequence ID" value="KKG87264.1"/>
    <property type="molecule type" value="Genomic_DNA"/>
</dbReference>
<evidence type="ECO:0000313" key="8">
    <source>
        <dbReference type="EMBL" id="KKG87264.1"/>
    </source>
</evidence>
<dbReference type="EMBL" id="JJOT01000023">
    <property type="protein sequence ID" value="KKG05034.1"/>
    <property type="molecule type" value="Genomic_DNA"/>
</dbReference>
<organism evidence="2 55">
    <name type="scientific">Methanosarcina mazei</name>
    <name type="common">Methanosarcina frisia</name>
    <dbReference type="NCBI Taxonomy" id="2209"/>
    <lineage>
        <taxon>Archaea</taxon>
        <taxon>Methanobacteriati</taxon>
        <taxon>Methanobacteriota</taxon>
        <taxon>Stenosarchaea group</taxon>
        <taxon>Methanomicrobia</taxon>
        <taxon>Methanosarcinales</taxon>
        <taxon>Methanosarcinaceae</taxon>
        <taxon>Methanosarcina</taxon>
    </lineage>
</organism>
<dbReference type="Proteomes" id="UP000034021">
    <property type="component" value="Unassembled WGS sequence"/>
</dbReference>
<dbReference type="EMBL" id="JJQB01000057">
    <property type="protein sequence ID" value="KKH20966.1"/>
    <property type="molecule type" value="Genomic_DNA"/>
</dbReference>
<dbReference type="EMBL" id="JJQS01000153">
    <property type="protein sequence ID" value="KKH70736.1"/>
    <property type="molecule type" value="Genomic_DNA"/>
</dbReference>
<dbReference type="Proteomes" id="UP000034692">
    <property type="component" value="Unassembled WGS sequence"/>
</dbReference>
<evidence type="ECO:0000313" key="18">
    <source>
        <dbReference type="EMBL" id="KKH44288.1"/>
    </source>
</evidence>
<evidence type="ECO:0000313" key="36">
    <source>
        <dbReference type="Proteomes" id="UP000033864"/>
    </source>
</evidence>
<comment type="caution">
    <text evidence="2">The sequence shown here is derived from an EMBL/GenBank/DDBJ whole genome shotgun (WGS) entry which is preliminary data.</text>
</comment>
<dbReference type="Proteomes" id="UP000034064">
    <property type="component" value="Unassembled WGS sequence"/>
</dbReference>
<dbReference type="Proteomes" id="UP000034657">
    <property type="component" value="Unassembled WGS sequence"/>
</dbReference>
<dbReference type="EMBL" id="JJQM01000025">
    <property type="protein sequence ID" value="KKH58126.1"/>
    <property type="molecule type" value="Genomic_DNA"/>
</dbReference>
<evidence type="ECO:0000313" key="22">
    <source>
        <dbReference type="EMBL" id="KKH59074.1"/>
    </source>
</evidence>
<dbReference type="Proteomes" id="UP000034733">
    <property type="component" value="Unassembled WGS sequence"/>
</dbReference>
<dbReference type="EMBL" id="JJQF01000088">
    <property type="protein sequence ID" value="KKH30005.1"/>
    <property type="molecule type" value="Genomic_DNA"/>
</dbReference>
<evidence type="ECO:0000313" key="38">
    <source>
        <dbReference type="Proteomes" id="UP000033933"/>
    </source>
</evidence>
<dbReference type="Proteomes" id="UP000034253">
    <property type="component" value="Unassembled WGS sequence"/>
</dbReference>
<dbReference type="EMBL" id="JJQZ01000143">
    <property type="protein sequence ID" value="KKH92841.1"/>
    <property type="molecule type" value="Genomic_DNA"/>
</dbReference>
<evidence type="ECO:0000313" key="56">
    <source>
        <dbReference type="Proteomes" id="UP000034657"/>
    </source>
</evidence>
<dbReference type="EMBL" id="JJQG01000056">
    <property type="protein sequence ID" value="KKH40280.1"/>
    <property type="molecule type" value="Genomic_DNA"/>
</dbReference>
<dbReference type="Proteomes" id="UP000034842">
    <property type="component" value="Unassembled WGS sequence"/>
</dbReference>
<evidence type="ECO:0000313" key="32">
    <source>
        <dbReference type="EMBL" id="KKI01292.1"/>
    </source>
</evidence>
<evidence type="ECO:0000313" key="59">
    <source>
        <dbReference type="Proteomes" id="UP000034692"/>
    </source>
</evidence>
<dbReference type="Proteomes" id="UP000034259">
    <property type="component" value="Unassembled WGS sequence"/>
</dbReference>
<dbReference type="Proteomes" id="UP000034468">
    <property type="component" value="Unassembled WGS sequence"/>
</dbReference>
<dbReference type="Proteomes" id="UP000034338">
    <property type="component" value="Unassembled WGS sequence"/>
</dbReference>
<evidence type="ECO:0000313" key="55">
    <source>
        <dbReference type="Proteomes" id="UP000034597"/>
    </source>
</evidence>
<evidence type="ECO:0000313" key="1">
    <source>
        <dbReference type="EMBL" id="KKG02289.1"/>
    </source>
</evidence>
<dbReference type="Proteomes" id="UP000033987">
    <property type="component" value="Unassembled WGS sequence"/>
</dbReference>
<dbReference type="Proteomes" id="UP000034937">
    <property type="component" value="Unassembled WGS sequence"/>
</dbReference>
<evidence type="ECO:0000313" key="9">
    <source>
        <dbReference type="EMBL" id="KKG95739.1"/>
    </source>
</evidence>
<evidence type="ECO:0000313" key="57">
    <source>
        <dbReference type="Proteomes" id="UP000034668"/>
    </source>
</evidence>
<dbReference type="Proteomes" id="UP000034758">
    <property type="component" value="Unassembled WGS sequence"/>
</dbReference>
<evidence type="ECO:0000313" key="5">
    <source>
        <dbReference type="EMBL" id="KKG57321.1"/>
    </source>
</evidence>
<evidence type="ECO:0000313" key="17">
    <source>
        <dbReference type="EMBL" id="KKH40280.1"/>
    </source>
</evidence>
<protein>
    <submittedName>
        <fullName evidence="2">Uncharacterized protein</fullName>
    </submittedName>
</protein>
<name>A0A0F8CJJ0_METMZ</name>
<evidence type="ECO:0000313" key="62">
    <source>
        <dbReference type="Proteomes" id="UP000034842"/>
    </source>
</evidence>
<evidence type="ECO:0000313" key="2">
    <source>
        <dbReference type="EMBL" id="KKG05034.1"/>
    </source>
</evidence>
<evidence type="ECO:0000313" key="20">
    <source>
        <dbReference type="EMBL" id="KKH49477.1"/>
    </source>
</evidence>
<evidence type="ECO:0000313" key="33">
    <source>
        <dbReference type="EMBL" id="KKI03969.1"/>
    </source>
</evidence>
<evidence type="ECO:0000313" key="61">
    <source>
        <dbReference type="Proteomes" id="UP000034758"/>
    </source>
</evidence>
<evidence type="ECO:0000313" key="25">
    <source>
        <dbReference type="EMBL" id="KKH70652.1"/>
    </source>
</evidence>
<reference evidence="34 35" key="1">
    <citation type="journal article" date="2015" name="ISME J.">
        <title>Genomic and phenotypic differentiation among Methanosarcina mazei populations from Columbia River sediment.</title>
        <authorList>
            <person name="Youngblut N.D."/>
            <person name="Wirth J.S."/>
            <person name="Henriksen J.R."/>
            <person name="Smith M."/>
            <person name="Simon H."/>
            <person name="Metcalf W.W."/>
            <person name="Whitaker R.J."/>
        </authorList>
    </citation>
    <scope>NUCLEOTIDE SEQUENCE [LARGE SCALE GENOMIC DNA]</scope>
    <source>
        <strain evidence="12 43">1.F.A.1A.3</strain>
        <strain evidence="13 60">1.F.A.1B.3</strain>
        <strain evidence="14 39">1.F.A.1B.4</strain>
        <strain evidence="15 50">1.H.A.0.1</strain>
        <strain evidence="17 61">1.H.A.1A.1</strain>
        <strain evidence="18 41">1.H.A.1A.3</strain>
        <strain evidence="16 58">1.H.A.1A.4</strain>
        <strain evidence="20 36">1.H.A.1A.6</strain>
        <strain evidence="19 48">1.H.A.2.1</strain>
        <strain evidence="21 46">1.H.A.2.3</strain>
        <strain evidence="22 59">1.H.A.2.7</strain>
        <strain evidence="23">1.H.A.2.8</strain>
        <strain evidence="24 38">1.H.M.0.1</strain>
        <strain evidence="25 64">1.H.M.1A.1</strain>
        <strain evidence="26 42">1.H.M.1A.2</strain>
        <strain evidence="27 62">1.H.M.1A.3</strain>
        <strain evidence="28 34">1.H.M.2.2</strain>
        <strain evidence="29 65">1.H.M.2.3</strain>
        <strain evidence="31 57">1.H.M.2.4</strain>
        <strain evidence="30 63">1.H.T.2.1</strain>
        <strain evidence="33 37">1.H.T.2.3</strain>
        <strain evidence="32 52">1.H.T.2.5</strain>
        <strain evidence="1 44">2.F.A.2.3</strain>
        <strain evidence="3 54">2.F.A.2.4</strain>
        <strain evidence="2 55">2.F.T.0.2</strain>
        <strain evidence="4 45">3.F.T.1A.1</strain>
        <strain evidence="6 49">3.F.T.1A.2</strain>
        <strain evidence="5 53">3.F.T.1A.4</strain>
        <strain evidence="7 40">3.H.A.2.1</strain>
        <strain evidence="8 56">3.H.M.1A.1</strain>
        <strain evidence="11 51">3.H.M.1B.1</strain>
        <strain evidence="9 35">3.H.M.1B.2</strain>
        <strain evidence="10 47">3.H.M.1B.5</strain>
    </source>
</reference>
<dbReference type="EMBL" id="JJQW01000079">
    <property type="protein sequence ID" value="KKH87409.1"/>
    <property type="molecule type" value="Genomic_DNA"/>
</dbReference>
<dbReference type="EMBL" id="JJQJ01000099">
    <property type="protein sequence ID" value="KKH49477.1"/>
    <property type="molecule type" value="Genomic_DNA"/>
</dbReference>
<evidence type="ECO:0000313" key="14">
    <source>
        <dbReference type="EMBL" id="KKH24358.1"/>
    </source>
</evidence>
<dbReference type="EMBL" id="JJRB01000124">
    <property type="protein sequence ID" value="KKI01292.1"/>
    <property type="molecule type" value="Genomic_DNA"/>
</dbReference>
<evidence type="ECO:0000313" key="21">
    <source>
        <dbReference type="EMBL" id="KKH58126.1"/>
    </source>
</evidence>
<dbReference type="EMBL" id="JJPO01000016">
    <property type="protein sequence ID" value="KKG76202.1"/>
    <property type="molecule type" value="Genomic_DNA"/>
</dbReference>
<dbReference type="Proteomes" id="UP000034925">
    <property type="component" value="Unassembled WGS sequence"/>
</dbReference>
<accession>A0A0F8CJJ0</accession>
<evidence type="ECO:0000313" key="19">
    <source>
        <dbReference type="EMBL" id="KKH45150.1"/>
    </source>
</evidence>
<evidence type="ECO:0000313" key="65">
    <source>
        <dbReference type="Proteomes" id="UP000034937"/>
    </source>
</evidence>
<evidence type="ECO:0000313" key="13">
    <source>
        <dbReference type="EMBL" id="KKH20966.1"/>
    </source>
</evidence>
<evidence type="ECO:0000313" key="7">
    <source>
        <dbReference type="EMBL" id="KKG76202.1"/>
    </source>
</evidence>
<dbReference type="Proteomes" id="UP000034188">
    <property type="component" value="Unassembled WGS sequence"/>
</dbReference>
<dbReference type="Proteomes" id="UP000034597">
    <property type="component" value="Unassembled WGS sequence"/>
</dbReference>
<evidence type="ECO:0000313" key="40">
    <source>
        <dbReference type="Proteomes" id="UP000034001"/>
    </source>
</evidence>
<evidence type="ECO:0000313" key="27">
    <source>
        <dbReference type="EMBL" id="KKH72192.1"/>
    </source>
</evidence>
<evidence type="ECO:0000313" key="15">
    <source>
        <dbReference type="EMBL" id="KKH30005.1"/>
    </source>
</evidence>
<dbReference type="Proteomes" id="UP000034672">
    <property type="component" value="Unassembled WGS sequence"/>
</dbReference>
<evidence type="ECO:0000313" key="24">
    <source>
        <dbReference type="EMBL" id="KKH69458.1"/>
    </source>
</evidence>
<evidence type="ECO:0000313" key="60">
    <source>
        <dbReference type="Proteomes" id="UP000034733"/>
    </source>
</evidence>
<dbReference type="Proteomes" id="UP000034566">
    <property type="component" value="Unassembled WGS sequence"/>
</dbReference>
<dbReference type="EMBL" id="JJRA01000072">
    <property type="protein sequence ID" value="KKI03969.1"/>
    <property type="molecule type" value="Genomic_DNA"/>
</dbReference>
<evidence type="ECO:0000313" key="23">
    <source>
        <dbReference type="EMBL" id="KKH69308.1"/>
    </source>
</evidence>
<dbReference type="PATRIC" id="fig|2209.42.peg.302"/>
<evidence type="ECO:0000313" key="47">
    <source>
        <dbReference type="Proteomes" id="UP000034253"/>
    </source>
</evidence>
<evidence type="ECO:0000313" key="10">
    <source>
        <dbReference type="EMBL" id="KKG97326.1"/>
    </source>
</evidence>
<evidence type="ECO:0000313" key="29">
    <source>
        <dbReference type="EMBL" id="KKH87409.1"/>
    </source>
</evidence>
<dbReference type="EMBL" id="JJQO01000331">
    <property type="protein sequence ID" value="KKH59074.1"/>
    <property type="molecule type" value="Genomic_DNA"/>
</dbReference>
<dbReference type="EMBL" id="JJQC01000027">
    <property type="protein sequence ID" value="KKH24358.1"/>
    <property type="molecule type" value="Genomic_DNA"/>
</dbReference>
<evidence type="ECO:0000313" key="52">
    <source>
        <dbReference type="Proteomes" id="UP000034547"/>
    </source>
</evidence>
<dbReference type="Proteomes" id="UP000033814">
    <property type="component" value="Unassembled WGS sequence"/>
</dbReference>
<dbReference type="Proteomes" id="UP000034578">
    <property type="component" value="Unassembled WGS sequence"/>
</dbReference>
<evidence type="ECO:0000313" key="43">
    <source>
        <dbReference type="Proteomes" id="UP000034064"/>
    </source>
</evidence>
<evidence type="ECO:0000313" key="45">
    <source>
        <dbReference type="Proteomes" id="UP000034188"/>
    </source>
</evidence>
<sequence>MMKSIYKILFTIFLIMFLIFVVFLVLFTPTHVESEMSVVDTETPVQELQVSSLLMKFEEGTTEPEVKNILGNAVLLDSHLLHID</sequence>
<dbReference type="Proteomes" id="UP000034872">
    <property type="component" value="Unassembled WGS sequence"/>
</dbReference>
<dbReference type="EMBL" id="JJPW01000110">
    <property type="protein sequence ID" value="KKG97326.1"/>
    <property type="molecule type" value="Genomic_DNA"/>
</dbReference>
<evidence type="ECO:0000313" key="4">
    <source>
        <dbReference type="EMBL" id="KKG49459.1"/>
    </source>
</evidence>
<evidence type="ECO:0000313" key="44">
    <source>
        <dbReference type="Proteomes" id="UP000034142"/>
    </source>
</evidence>
<dbReference type="Proteomes" id="UP000034668">
    <property type="component" value="Unassembled WGS sequence"/>
</dbReference>
<evidence type="ECO:0000313" key="31">
    <source>
        <dbReference type="EMBL" id="KKH99003.1"/>
    </source>
</evidence>
<keyword evidence="54" id="KW-1185">Reference proteome</keyword>
<evidence type="ECO:0000313" key="35">
    <source>
        <dbReference type="Proteomes" id="UP000033835"/>
    </source>
</evidence>
<dbReference type="EMBL" id="JJQR01000171">
    <property type="protein sequence ID" value="KKH70652.1"/>
    <property type="molecule type" value="Genomic_DNA"/>
</dbReference>
<evidence type="ECO:0000313" key="3">
    <source>
        <dbReference type="EMBL" id="KKG05105.1"/>
    </source>
</evidence>
<proteinExistence type="predicted"/>
<evidence type="ECO:0000313" key="42">
    <source>
        <dbReference type="Proteomes" id="UP000034040"/>
    </source>
</evidence>
<dbReference type="Proteomes" id="UP000033835">
    <property type="component" value="Unassembled WGS sequence"/>
</dbReference>
<dbReference type="EMBL" id="JJQX01000029">
    <property type="protein sequence ID" value="KKH99003.1"/>
    <property type="molecule type" value="Genomic_DNA"/>
</dbReference>
<evidence type="ECO:0000313" key="64">
    <source>
        <dbReference type="Proteomes" id="UP000034925"/>
    </source>
</evidence>
<dbReference type="EMBL" id="JJPI01000149">
    <property type="protein sequence ID" value="KKG49459.1"/>
    <property type="molecule type" value="Genomic_DNA"/>
</dbReference>
<evidence type="ECO:0000313" key="48">
    <source>
        <dbReference type="Proteomes" id="UP000034259"/>
    </source>
</evidence>
<evidence type="ECO:0000313" key="6">
    <source>
        <dbReference type="EMBL" id="KKG62334.1"/>
    </source>
</evidence>
<dbReference type="AlphaFoldDB" id="A0A0F8CJJ0"/>
<dbReference type="EMBL" id="JJQT01000246">
    <property type="protein sequence ID" value="KKH72192.1"/>
    <property type="molecule type" value="Genomic_DNA"/>
</dbReference>
<dbReference type="Proteomes" id="UP000034142">
    <property type="component" value="Unassembled WGS sequence"/>
</dbReference>
<dbReference type="Proteomes" id="UP000034547">
    <property type="component" value="Unassembled WGS sequence"/>
</dbReference>
<dbReference type="EMBL" id="JJQA01000085">
    <property type="protein sequence ID" value="KKH15607.1"/>
    <property type="molecule type" value="Genomic_DNA"/>
</dbReference>
<dbReference type="Proteomes" id="UP000033864">
    <property type="component" value="Unassembled WGS sequence"/>
</dbReference>
<dbReference type="EMBL" id="JJPV01000135">
    <property type="protein sequence ID" value="KKG95739.1"/>
    <property type="molecule type" value="Genomic_DNA"/>
</dbReference>
<dbReference type="Proteomes" id="UP000033933">
    <property type="component" value="Unassembled WGS sequence"/>
</dbReference>
<evidence type="ECO:0000313" key="28">
    <source>
        <dbReference type="EMBL" id="KKH81532.1"/>
    </source>
</evidence>
<evidence type="ECO:0000313" key="26">
    <source>
        <dbReference type="EMBL" id="KKH70736.1"/>
    </source>
</evidence>
<evidence type="ECO:0000313" key="39">
    <source>
        <dbReference type="Proteomes" id="UP000033987"/>
    </source>
</evidence>
<dbReference type="Proteomes" id="UP000034279">
    <property type="component" value="Unassembled WGS sequence"/>
</dbReference>
<dbReference type="EMBL" id="JJQP01000062">
    <property type="protein sequence ID" value="KKH69308.1"/>
    <property type="molecule type" value="Genomic_DNA"/>
</dbReference>
<dbReference type="EMBL" id="JJQQ01000029">
    <property type="protein sequence ID" value="KKH69458.1"/>
    <property type="molecule type" value="Genomic_DNA"/>
</dbReference>
<dbReference type="EMBL" id="JJQV01000111">
    <property type="protein sequence ID" value="KKH81532.1"/>
    <property type="molecule type" value="Genomic_DNA"/>
</dbReference>
<evidence type="ECO:0000313" key="11">
    <source>
        <dbReference type="EMBL" id="KKH02577.1"/>
    </source>
</evidence>
<dbReference type="EMBL" id="JJPJ01000069">
    <property type="protein sequence ID" value="KKG62334.1"/>
    <property type="molecule type" value="Genomic_DNA"/>
</dbReference>
<dbReference type="Proteomes" id="UP000034232">
    <property type="component" value="Unassembled WGS sequence"/>
</dbReference>
<dbReference type="EMBL" id="JJPU01000014">
    <property type="protein sequence ID" value="KKH02577.1"/>
    <property type="molecule type" value="Genomic_DNA"/>
</dbReference>
<evidence type="ECO:0000313" key="58">
    <source>
        <dbReference type="Proteomes" id="UP000034672"/>
    </source>
</evidence>
<evidence type="ECO:0000313" key="46">
    <source>
        <dbReference type="Proteomes" id="UP000034232"/>
    </source>
</evidence>
<dbReference type="Proteomes" id="UP000034001">
    <property type="component" value="Unassembled WGS sequence"/>
</dbReference>
<dbReference type="EMBL" id="JJQK01000258">
    <property type="protein sequence ID" value="KKH45150.1"/>
    <property type="molecule type" value="Genomic_DNA"/>
</dbReference>